<reference evidence="1" key="1">
    <citation type="journal article" date="2021" name="Proc. Natl. Acad. Sci. U.S.A.">
        <title>A Catalog of Tens of Thousands of Viruses from Human Metagenomes Reveals Hidden Associations with Chronic Diseases.</title>
        <authorList>
            <person name="Tisza M.J."/>
            <person name="Buck C.B."/>
        </authorList>
    </citation>
    <scope>NUCLEOTIDE SEQUENCE</scope>
    <source>
        <strain evidence="1">CtNQr16</strain>
    </source>
</reference>
<organism evidence="1">
    <name type="scientific">Myoviridae sp. ctNQr16</name>
    <dbReference type="NCBI Taxonomy" id="2826644"/>
    <lineage>
        <taxon>Viruses</taxon>
        <taxon>Duplodnaviria</taxon>
        <taxon>Heunggongvirae</taxon>
        <taxon>Uroviricota</taxon>
        <taxon>Caudoviricetes</taxon>
    </lineage>
</organism>
<accession>A0A8S5MAY8</accession>
<evidence type="ECO:0008006" key="2">
    <source>
        <dbReference type="Google" id="ProtNLM"/>
    </source>
</evidence>
<proteinExistence type="predicted"/>
<evidence type="ECO:0000313" key="1">
    <source>
        <dbReference type="EMBL" id="DAD79336.1"/>
    </source>
</evidence>
<sequence>MQDEMIRNRGRFGFSKRKVMENIKSTPVYPYEFKTDRYGNTEYNYPEESAYNLELIWLPISSQVEIAEYGERINEMMQACLFSDDEIKEKDRVSISGILYNIIAVKPYPSYRLLLAERVR</sequence>
<dbReference type="EMBL" id="BK014863">
    <property type="protein sequence ID" value="DAD79336.1"/>
    <property type="molecule type" value="Genomic_DNA"/>
</dbReference>
<name>A0A8S5MAY8_9CAUD</name>
<protein>
    <recommendedName>
        <fullName evidence="2">Phage protein</fullName>
    </recommendedName>
</protein>